<dbReference type="Proteomes" id="UP000218288">
    <property type="component" value="Plasmid pMPPM02"/>
</dbReference>
<protein>
    <submittedName>
        <fullName evidence="2">Uncharacterized protein</fullName>
    </submittedName>
</protein>
<accession>A0A160PKE1</accession>
<evidence type="ECO:0000313" key="2">
    <source>
        <dbReference type="EMBL" id="BAU94069.1"/>
    </source>
</evidence>
<evidence type="ECO:0000256" key="1">
    <source>
        <dbReference type="SAM" id="MobiDB-lite"/>
    </source>
</evidence>
<dbReference type="AlphaFoldDB" id="A0A160PKE1"/>
<sequence>MASIEELANTLRGVAASGMKPKALLAAVREQHPEATKKEVVRAAFYALTESHGDASEHLRDLHGFAITERAPDDDEPVKATKLRKKKKDRKAGAAEQPAH</sequence>
<organism evidence="2 3">
    <name type="scientific">Methylorubrum populi</name>
    <dbReference type="NCBI Taxonomy" id="223967"/>
    <lineage>
        <taxon>Bacteria</taxon>
        <taxon>Pseudomonadati</taxon>
        <taxon>Pseudomonadota</taxon>
        <taxon>Alphaproteobacteria</taxon>
        <taxon>Hyphomicrobiales</taxon>
        <taxon>Methylobacteriaceae</taxon>
        <taxon>Methylorubrum</taxon>
    </lineage>
</organism>
<dbReference type="RefSeq" id="WP_041359206.1">
    <property type="nucleotide sequence ID" value="NZ_AP014811.1"/>
</dbReference>
<evidence type="ECO:0000313" key="3">
    <source>
        <dbReference type="Proteomes" id="UP000218288"/>
    </source>
</evidence>
<dbReference type="GeneID" id="72992750"/>
<reference evidence="2 3" key="1">
    <citation type="journal article" date="2016" name="Genome Announc.">
        <title>Complete Genome Sequence of Methylobacterium populi P-1M, Isolated from Pink-Pigmented Household Biofilm.</title>
        <authorList>
            <person name="Morohoshi T."/>
            <person name="Ikeda T."/>
        </authorList>
    </citation>
    <scope>NUCLEOTIDE SEQUENCE [LARGE SCALE GENOMIC DNA]</scope>
    <source>
        <strain evidence="2 3">P-1M</strain>
        <plasmid evidence="3">Plasmid pmppm02 dna</plasmid>
    </source>
</reference>
<name>A0A160PKE1_9HYPH</name>
<dbReference type="EMBL" id="AP014811">
    <property type="protein sequence ID" value="BAU94069.1"/>
    <property type="molecule type" value="Genomic_DNA"/>
</dbReference>
<feature type="region of interest" description="Disordered" evidence="1">
    <location>
        <begin position="67"/>
        <end position="100"/>
    </location>
</feature>
<feature type="compositionally biased region" description="Basic residues" evidence="1">
    <location>
        <begin position="81"/>
        <end position="90"/>
    </location>
</feature>
<keyword evidence="2" id="KW-0614">Plasmid</keyword>
<geneLocation type="plasmid" evidence="3">
    <name>pmppm02 dna</name>
</geneLocation>
<proteinExistence type="predicted"/>
<gene>
    <name evidence="2" type="ORF">MPPM_5464</name>
</gene>